<accession>A0A8H7XMQ0</accession>
<name>A0A8H7XMQ0_PSICU</name>
<feature type="domain" description="FAD dependent oxidoreductase" evidence="7">
    <location>
        <begin position="17"/>
        <end position="366"/>
    </location>
</feature>
<sequence length="377" mass="40822">MSGSDSQPQTQNGIKHITVLGAGVIGLTTALKIQQKGGYQVTVIAQDFPTDPKTVTYASLSAGAHHVSVAGDDVAQRKIDIETFKTMWDLSSPEGDAPGCFKRLKQKEFHREPTNLDTLSLMPNYTELGKDELVPGAISGITYDSVNTDAPIFLNYLLSTFLASGGHIVRGSVLHINQVINGGPGAFAEPDAHVRFPLPDAVVVCPGLGARYLGGVEDTDVYPVRGQTVLLNAPWVDFCMSLSGGPGKIWTYVIPRRSGNVIIGGTYEADDWHPRPRPETTRDILERVLEICPEIAPPEIRAQRKPTVDDILPIIVEESCGLRPCRKGGVRLESEWLQTSTRRVPVVHNYGHGGFGYIACYGSASVALKLLEEALAQ</sequence>
<dbReference type="PANTHER" id="PTHR11530">
    <property type="entry name" value="D-AMINO ACID OXIDASE"/>
    <property type="match status" value="1"/>
</dbReference>
<feature type="binding site" evidence="6">
    <location>
        <position position="323"/>
    </location>
    <ligand>
        <name>D-dopa</name>
        <dbReference type="ChEBI" id="CHEBI:149689"/>
    </ligand>
</feature>
<evidence type="ECO:0000259" key="7">
    <source>
        <dbReference type="Pfam" id="PF01266"/>
    </source>
</evidence>
<gene>
    <name evidence="8" type="ORF">JR316_011474</name>
</gene>
<evidence type="ECO:0000256" key="4">
    <source>
        <dbReference type="ARBA" id="ARBA00022827"/>
    </source>
</evidence>
<feature type="binding site" evidence="6">
    <location>
        <position position="354"/>
    </location>
    <ligand>
        <name>D-dopa</name>
        <dbReference type="ChEBI" id="CHEBI:149689"/>
    </ligand>
</feature>
<comment type="similarity">
    <text evidence="2">Belongs to the DAMOX/DASOX family.</text>
</comment>
<dbReference type="InterPro" id="IPR006076">
    <property type="entry name" value="FAD-dep_OxRdtase"/>
</dbReference>
<evidence type="ECO:0000256" key="5">
    <source>
        <dbReference type="ARBA" id="ARBA00023002"/>
    </source>
</evidence>
<comment type="cofactor">
    <cofactor evidence="1 6">
        <name>FAD</name>
        <dbReference type="ChEBI" id="CHEBI:57692"/>
    </cofactor>
</comment>
<dbReference type="PROSITE" id="PS00677">
    <property type="entry name" value="DAO"/>
    <property type="match status" value="1"/>
</dbReference>
<reference evidence="8" key="1">
    <citation type="submission" date="2021-02" db="EMBL/GenBank/DDBJ databases">
        <title>Psilocybe cubensis genome.</title>
        <authorList>
            <person name="Mckernan K.J."/>
            <person name="Crawford S."/>
            <person name="Trippe A."/>
            <person name="Kane L.T."/>
            <person name="Mclaughlin S."/>
        </authorList>
    </citation>
    <scope>NUCLEOTIDE SEQUENCE [LARGE SCALE GENOMIC DNA]</scope>
    <source>
        <strain evidence="8">MGC-MH-2018</strain>
    </source>
</reference>
<dbReference type="GO" id="GO:0019478">
    <property type="term" value="P:D-amino acid catabolic process"/>
    <property type="evidence" value="ECO:0007669"/>
    <property type="project" value="TreeGrafter"/>
</dbReference>
<dbReference type="PIRSF" id="PIRSF000189">
    <property type="entry name" value="D-aa_oxidase"/>
    <property type="match status" value="1"/>
</dbReference>
<evidence type="ECO:0000256" key="2">
    <source>
        <dbReference type="ARBA" id="ARBA00006730"/>
    </source>
</evidence>
<keyword evidence="3" id="KW-0285">Flavoprotein</keyword>
<evidence type="ECO:0000256" key="3">
    <source>
        <dbReference type="ARBA" id="ARBA00022630"/>
    </source>
</evidence>
<proteinExistence type="inferred from homology"/>
<dbReference type="Pfam" id="PF01266">
    <property type="entry name" value="DAO"/>
    <property type="match status" value="1"/>
</dbReference>
<dbReference type="InterPro" id="IPR023209">
    <property type="entry name" value="DAO"/>
</dbReference>
<keyword evidence="5" id="KW-0560">Oxidoreductase</keyword>
<organism evidence="8">
    <name type="scientific">Psilocybe cubensis</name>
    <name type="common">Psychedelic mushroom</name>
    <name type="synonym">Stropharia cubensis</name>
    <dbReference type="NCBI Taxonomy" id="181762"/>
    <lineage>
        <taxon>Eukaryota</taxon>
        <taxon>Fungi</taxon>
        <taxon>Dikarya</taxon>
        <taxon>Basidiomycota</taxon>
        <taxon>Agaricomycotina</taxon>
        <taxon>Agaricomycetes</taxon>
        <taxon>Agaricomycetidae</taxon>
        <taxon>Agaricales</taxon>
        <taxon>Agaricineae</taxon>
        <taxon>Strophariaceae</taxon>
        <taxon>Psilocybe</taxon>
    </lineage>
</organism>
<dbReference type="GO" id="GO:0071949">
    <property type="term" value="F:FAD binding"/>
    <property type="evidence" value="ECO:0007669"/>
    <property type="project" value="InterPro"/>
</dbReference>
<dbReference type="OrthoDB" id="2015447at2759"/>
<evidence type="ECO:0000256" key="1">
    <source>
        <dbReference type="ARBA" id="ARBA00001974"/>
    </source>
</evidence>
<keyword evidence="4 6" id="KW-0274">FAD</keyword>
<dbReference type="PANTHER" id="PTHR11530:SF11">
    <property type="entry name" value="D-ASPARTATE OXIDASE"/>
    <property type="match status" value="1"/>
</dbReference>
<dbReference type="Gene3D" id="3.40.50.720">
    <property type="entry name" value="NAD(P)-binding Rossmann-like Domain"/>
    <property type="match status" value="1"/>
</dbReference>
<protein>
    <recommendedName>
        <fullName evidence="7">FAD dependent oxidoreductase domain-containing protein</fullName>
    </recommendedName>
</protein>
<evidence type="ECO:0000313" key="8">
    <source>
        <dbReference type="EMBL" id="KAG5163687.1"/>
    </source>
</evidence>
<dbReference type="GO" id="GO:0003884">
    <property type="term" value="F:D-amino-acid oxidase activity"/>
    <property type="evidence" value="ECO:0007669"/>
    <property type="project" value="InterPro"/>
</dbReference>
<evidence type="ECO:0000256" key="6">
    <source>
        <dbReference type="PIRSR" id="PIRSR000189-1"/>
    </source>
</evidence>
<dbReference type="Gene3D" id="3.30.9.10">
    <property type="entry name" value="D-Amino Acid Oxidase, subunit A, domain 2"/>
    <property type="match status" value="1"/>
</dbReference>
<dbReference type="AlphaFoldDB" id="A0A8H7XMQ0"/>
<dbReference type="InterPro" id="IPR006181">
    <property type="entry name" value="D-amino_acid_oxidase_CS"/>
</dbReference>
<dbReference type="SUPFAM" id="SSF54373">
    <property type="entry name" value="FAD-linked reductases, C-terminal domain"/>
    <property type="match status" value="1"/>
</dbReference>
<comment type="caution">
    <text evidence="8">The sequence shown here is derived from an EMBL/GenBank/DDBJ whole genome shotgun (WGS) entry which is preliminary data.</text>
</comment>
<dbReference type="GO" id="GO:0005737">
    <property type="term" value="C:cytoplasm"/>
    <property type="evidence" value="ECO:0007669"/>
    <property type="project" value="TreeGrafter"/>
</dbReference>
<dbReference type="SUPFAM" id="SSF51971">
    <property type="entry name" value="Nucleotide-binding domain"/>
    <property type="match status" value="1"/>
</dbReference>
<dbReference type="EMBL" id="JAFIQS010000014">
    <property type="protein sequence ID" value="KAG5163687.1"/>
    <property type="molecule type" value="Genomic_DNA"/>
</dbReference>
<feature type="binding site" evidence="6">
    <location>
        <position position="173"/>
    </location>
    <ligand>
        <name>FAD</name>
        <dbReference type="ChEBI" id="CHEBI:57692"/>
    </ligand>
</feature>